<dbReference type="PANTHER" id="PTHR37306:SF1">
    <property type="entry name" value="COLICIN V PRODUCTION PROTEIN"/>
    <property type="match status" value="1"/>
</dbReference>
<evidence type="ECO:0000256" key="4">
    <source>
        <dbReference type="ARBA" id="ARBA00023136"/>
    </source>
</evidence>
<gene>
    <name evidence="6" type="ORF">SAMN02745171_00308</name>
</gene>
<feature type="transmembrane region" description="Helical" evidence="5">
    <location>
        <begin position="98"/>
        <end position="122"/>
    </location>
</feature>
<proteinExistence type="predicted"/>
<dbReference type="EMBL" id="FUXE01000003">
    <property type="protein sequence ID" value="SJZ50751.1"/>
    <property type="molecule type" value="Genomic_DNA"/>
</dbReference>
<keyword evidence="4 5" id="KW-0472">Membrane</keyword>
<dbReference type="AlphaFoldDB" id="A0A1T4L876"/>
<dbReference type="Pfam" id="PF02674">
    <property type="entry name" value="Colicin_V"/>
    <property type="match status" value="1"/>
</dbReference>
<dbReference type="InterPro" id="IPR003825">
    <property type="entry name" value="Colicin-V_CvpA"/>
</dbReference>
<organism evidence="6 7">
    <name type="scientific">Porphyromonas circumdentaria</name>
    <dbReference type="NCBI Taxonomy" id="29524"/>
    <lineage>
        <taxon>Bacteria</taxon>
        <taxon>Pseudomonadati</taxon>
        <taxon>Bacteroidota</taxon>
        <taxon>Bacteroidia</taxon>
        <taxon>Bacteroidales</taxon>
        <taxon>Porphyromonadaceae</taxon>
        <taxon>Porphyromonas</taxon>
    </lineage>
</organism>
<feature type="transmembrane region" description="Helical" evidence="5">
    <location>
        <begin position="28"/>
        <end position="46"/>
    </location>
</feature>
<dbReference type="GO" id="GO:0016020">
    <property type="term" value="C:membrane"/>
    <property type="evidence" value="ECO:0007669"/>
    <property type="project" value="UniProtKB-SubCell"/>
</dbReference>
<protein>
    <submittedName>
        <fullName evidence="6">Colicin V production protein</fullName>
    </submittedName>
</protein>
<dbReference type="PANTHER" id="PTHR37306">
    <property type="entry name" value="COLICIN V PRODUCTION PROTEIN"/>
    <property type="match status" value="1"/>
</dbReference>
<evidence type="ECO:0000313" key="7">
    <source>
        <dbReference type="Proteomes" id="UP000190121"/>
    </source>
</evidence>
<keyword evidence="7" id="KW-1185">Reference proteome</keyword>
<evidence type="ECO:0000256" key="5">
    <source>
        <dbReference type="SAM" id="Phobius"/>
    </source>
</evidence>
<feature type="transmembrane region" description="Helical" evidence="5">
    <location>
        <begin position="6"/>
        <end position="21"/>
    </location>
</feature>
<dbReference type="STRING" id="29524.SAMN02745171_00308"/>
<evidence type="ECO:0000256" key="2">
    <source>
        <dbReference type="ARBA" id="ARBA00022692"/>
    </source>
</evidence>
<comment type="subcellular location">
    <subcellularLocation>
        <location evidence="1">Membrane</location>
        <topology evidence="1">Multi-pass membrane protein</topology>
    </subcellularLocation>
</comment>
<dbReference type="OrthoDB" id="9799585at2"/>
<name>A0A1T4L876_9PORP</name>
<dbReference type="Proteomes" id="UP000190121">
    <property type="component" value="Unassembled WGS sequence"/>
</dbReference>
<dbReference type="RefSeq" id="WP_078736275.1">
    <property type="nucleotide sequence ID" value="NZ_FUXE01000003.1"/>
</dbReference>
<evidence type="ECO:0000313" key="6">
    <source>
        <dbReference type="EMBL" id="SJZ50751.1"/>
    </source>
</evidence>
<reference evidence="7" key="1">
    <citation type="submission" date="2017-02" db="EMBL/GenBank/DDBJ databases">
        <authorList>
            <person name="Varghese N."/>
            <person name="Submissions S."/>
        </authorList>
    </citation>
    <scope>NUCLEOTIDE SEQUENCE [LARGE SCALE GENOMIC DNA]</scope>
    <source>
        <strain evidence="7">ATCC 51356</strain>
    </source>
</reference>
<sequence>MNWIDIIILIIVGLSVIKGLREGLIKQLFFFVGIYIAIFASGHLTPFLENKLIHLLDVSPKMAHTIGMALSFIVILVLVSWLGRLISKSVSHTPLAIFNRLGGAFLGFIIPITILSYIFLFIDSIVFPSFTPFQKGKTEKEQIDIRQESRFYYPIKKVVPTFIAPYLLEKERELIEKNTDNAINGNKQYTSLTNRTR</sequence>
<evidence type="ECO:0000256" key="1">
    <source>
        <dbReference type="ARBA" id="ARBA00004141"/>
    </source>
</evidence>
<accession>A0A1T4L876</accession>
<keyword evidence="3 5" id="KW-1133">Transmembrane helix</keyword>
<feature type="transmembrane region" description="Helical" evidence="5">
    <location>
        <begin position="66"/>
        <end position="86"/>
    </location>
</feature>
<evidence type="ECO:0000256" key="3">
    <source>
        <dbReference type="ARBA" id="ARBA00022989"/>
    </source>
</evidence>
<keyword evidence="2 5" id="KW-0812">Transmembrane</keyword>
<dbReference type="GO" id="GO:0009403">
    <property type="term" value="P:toxin biosynthetic process"/>
    <property type="evidence" value="ECO:0007669"/>
    <property type="project" value="InterPro"/>
</dbReference>